<comment type="caution">
    <text evidence="1">The sequence shown here is derived from an EMBL/GenBank/DDBJ whole genome shotgun (WGS) entry which is preliminary data.</text>
</comment>
<sequence length="261" mass="28059">MSVVASGGGLSADVEEVLARLDDGRFSHRVTVYRVGATTLFGLGASYRNGEHDRGDRRVVLLTEHDLTDPVVLALCLVVAGLDRGSVVLGVPVSLTTARVDEAVLDLRARSVARQRELGHGSSASSGADVPPWPVPRAGHLVDGLGDDLLPDVDLYSWEGRHTAARLRRWAALLAARAEFQSPWDNDRELSGPDYRLVRLRFLVVATNTLVVPHGTVHDGDPGSDELDDLLSAALRRRSWETAVRIDAVQTTALGGDDAVP</sequence>
<keyword evidence="2" id="KW-1185">Reference proteome</keyword>
<protein>
    <submittedName>
        <fullName evidence="1">Uncharacterized protein</fullName>
    </submittedName>
</protein>
<dbReference type="EMBL" id="JACHJS010000001">
    <property type="protein sequence ID" value="MBB4967462.1"/>
    <property type="molecule type" value="Genomic_DNA"/>
</dbReference>
<dbReference type="AlphaFoldDB" id="A0A7W7T6H0"/>
<dbReference type="RefSeq" id="WP_184672209.1">
    <property type="nucleotide sequence ID" value="NZ_BAABAI010000009.1"/>
</dbReference>
<accession>A0A7W7T6H0</accession>
<organism evidence="1 2">
    <name type="scientific">Saccharothrix violaceirubra</name>
    <dbReference type="NCBI Taxonomy" id="413306"/>
    <lineage>
        <taxon>Bacteria</taxon>
        <taxon>Bacillati</taxon>
        <taxon>Actinomycetota</taxon>
        <taxon>Actinomycetes</taxon>
        <taxon>Pseudonocardiales</taxon>
        <taxon>Pseudonocardiaceae</taxon>
        <taxon>Saccharothrix</taxon>
    </lineage>
</organism>
<proteinExistence type="predicted"/>
<evidence type="ECO:0000313" key="1">
    <source>
        <dbReference type="EMBL" id="MBB4967462.1"/>
    </source>
</evidence>
<gene>
    <name evidence="1" type="ORF">F4559_004821</name>
</gene>
<evidence type="ECO:0000313" key="2">
    <source>
        <dbReference type="Proteomes" id="UP000542674"/>
    </source>
</evidence>
<name>A0A7W7T6H0_9PSEU</name>
<dbReference type="Proteomes" id="UP000542674">
    <property type="component" value="Unassembled WGS sequence"/>
</dbReference>
<reference evidence="1 2" key="1">
    <citation type="submission" date="2020-08" db="EMBL/GenBank/DDBJ databases">
        <title>Sequencing the genomes of 1000 actinobacteria strains.</title>
        <authorList>
            <person name="Klenk H.-P."/>
        </authorList>
    </citation>
    <scope>NUCLEOTIDE SEQUENCE [LARGE SCALE GENOMIC DNA]</scope>
    <source>
        <strain evidence="1 2">DSM 45084</strain>
    </source>
</reference>